<dbReference type="EMBL" id="POSK01000006">
    <property type="protein sequence ID" value="PNI04764.1"/>
    <property type="molecule type" value="Genomic_DNA"/>
</dbReference>
<evidence type="ECO:0000313" key="2">
    <source>
        <dbReference type="Proteomes" id="UP000236449"/>
    </source>
</evidence>
<accession>A0A2J8I2Q3</accession>
<proteinExistence type="predicted"/>
<comment type="caution">
    <text evidence="1">The sequence shown here is derived from an EMBL/GenBank/DDBJ whole genome shotgun (WGS) entry which is preliminary data.</text>
</comment>
<dbReference type="Proteomes" id="UP000236449">
    <property type="component" value="Unassembled WGS sequence"/>
</dbReference>
<gene>
    <name evidence="1" type="ORF">C1N32_10515</name>
</gene>
<protein>
    <submittedName>
        <fullName evidence="1">Uncharacterized protein</fullName>
    </submittedName>
</protein>
<evidence type="ECO:0000313" key="1">
    <source>
        <dbReference type="EMBL" id="PNI04764.1"/>
    </source>
</evidence>
<dbReference type="AlphaFoldDB" id="A0A2J8I2Q3"/>
<name>A0A2J8I2Q3_VIBDI</name>
<organism evidence="1 2">
    <name type="scientific">Vibrio diazotrophicus</name>
    <dbReference type="NCBI Taxonomy" id="685"/>
    <lineage>
        <taxon>Bacteria</taxon>
        <taxon>Pseudomonadati</taxon>
        <taxon>Pseudomonadota</taxon>
        <taxon>Gammaproteobacteria</taxon>
        <taxon>Vibrionales</taxon>
        <taxon>Vibrionaceae</taxon>
        <taxon>Vibrio</taxon>
    </lineage>
</organism>
<reference evidence="1 2" key="1">
    <citation type="submission" date="2018-01" db="EMBL/GenBank/DDBJ databases">
        <title>Draft genome sequences of six Vibrio diazotrophicus strains isolated from deep-sea sediments of the Baltic Sea.</title>
        <authorList>
            <person name="Castillo D."/>
            <person name="Vandieken V."/>
            <person name="Chiang O."/>
            <person name="Middelboe M."/>
        </authorList>
    </citation>
    <scope>NUCLEOTIDE SEQUENCE [LARGE SCALE GENOMIC DNA]</scope>
    <source>
        <strain evidence="1 2">60.27F</strain>
    </source>
</reference>
<sequence>MDFFWTGRNYTRTQLPPQREIYHTQFLIFCFKSNSLIAECKQSNLIGLILSQKAVFRTSFKTFLPSFYSLPHAI</sequence>